<protein>
    <submittedName>
        <fullName evidence="3">Uncharacterized protein</fullName>
    </submittedName>
</protein>
<reference evidence="3 4" key="2">
    <citation type="submission" date="2017-10" db="EMBL/GenBank/DDBJ databases">
        <title>Extensive intraspecific genome diversity in a model arbuscular mycorrhizal fungus.</title>
        <authorList>
            <person name="Chen E.C.H."/>
            <person name="Morin E."/>
            <person name="Baudet D."/>
            <person name="Noel J."/>
            <person name="Ndikumana S."/>
            <person name="Charron P."/>
            <person name="St-Onge C."/>
            <person name="Giorgi J."/>
            <person name="Grigoriev I.V."/>
            <person name="Roux C."/>
            <person name="Martin F.M."/>
            <person name="Corradi N."/>
        </authorList>
    </citation>
    <scope>NUCLEOTIDE SEQUENCE [LARGE SCALE GENOMIC DNA]</scope>
    <source>
        <strain evidence="3 4">C2</strain>
    </source>
</reference>
<dbReference type="Proteomes" id="UP000233469">
    <property type="component" value="Unassembled WGS sequence"/>
</dbReference>
<feature type="region of interest" description="Disordered" evidence="2">
    <location>
        <begin position="1"/>
        <end position="118"/>
    </location>
</feature>
<evidence type="ECO:0000256" key="1">
    <source>
        <dbReference type="SAM" id="Coils"/>
    </source>
</evidence>
<feature type="compositionally biased region" description="Basic and acidic residues" evidence="2">
    <location>
        <begin position="83"/>
        <end position="93"/>
    </location>
</feature>
<gene>
    <name evidence="3" type="ORF">RhiirC2_857830</name>
</gene>
<feature type="compositionally biased region" description="Low complexity" evidence="2">
    <location>
        <begin position="68"/>
        <end position="81"/>
    </location>
</feature>
<dbReference type="VEuPathDB" id="FungiDB:RhiirFUN_018448"/>
<evidence type="ECO:0000313" key="3">
    <source>
        <dbReference type="EMBL" id="PKK58354.1"/>
    </source>
</evidence>
<sequence length="466" mass="53201">MASLGLVEGGSHAGQGGQSKQVTMQDQATSPIMIEDEDEDDNDNDDERTPDASNRSANVQTNDDTRNRSSQQSSRGSSPRNTRSQDRFQELLRELSTPVRGEPVEANDEEETGEDSVPKSLARLYQKAMKAGLRATKANQEEISCWYNYAKGCEDRVKAIRESDSRLNGQQAMTQVYNEVKAHLPDITMANLRKKTQKARVIYKLFVNIGVGKIKRIKTYSADALSRLTDTQINNSRAYSKLIHEHNTHGGSEEYIRIVEALRPLHERYDHESPEMWCSRIRDPFRKILEDNPRFLSKNGYIIMHGKLYENDRVHRRPTNYIYCSASNIHPEVEDLLNKAVENYIKKKEHQKMKGPKGTEPISSDCETLLRQENEELYISKQVLEKRIEELLDLQEQYKSREVAMTRSLEESGEKVSQLSDSVAFFKSMIPDTRKAIASAEKSIDILINNLNYTTPVISILTHNSD</sequence>
<feature type="coiled-coil region" evidence="1">
    <location>
        <begin position="374"/>
        <end position="401"/>
    </location>
</feature>
<feature type="compositionally biased region" description="Acidic residues" evidence="2">
    <location>
        <begin position="105"/>
        <end position="114"/>
    </location>
</feature>
<dbReference type="AlphaFoldDB" id="A0A2N1M9Q1"/>
<dbReference type="VEuPathDB" id="FungiDB:RhiirFUN_014218"/>
<dbReference type="EMBL" id="LLXL01003656">
    <property type="protein sequence ID" value="PKK58354.1"/>
    <property type="molecule type" value="Genomic_DNA"/>
</dbReference>
<comment type="caution">
    <text evidence="3">The sequence shown here is derived from an EMBL/GenBank/DDBJ whole genome shotgun (WGS) entry which is preliminary data.</text>
</comment>
<dbReference type="VEuPathDB" id="FungiDB:FUN_023820"/>
<evidence type="ECO:0000256" key="2">
    <source>
        <dbReference type="SAM" id="MobiDB-lite"/>
    </source>
</evidence>
<evidence type="ECO:0000313" key="4">
    <source>
        <dbReference type="Proteomes" id="UP000233469"/>
    </source>
</evidence>
<dbReference type="VEuPathDB" id="FungiDB:RhiirA1_414927"/>
<name>A0A2N1M9Q1_9GLOM</name>
<proteinExistence type="predicted"/>
<feature type="compositionally biased region" description="Gly residues" evidence="2">
    <location>
        <begin position="7"/>
        <end position="17"/>
    </location>
</feature>
<feature type="compositionally biased region" description="Acidic residues" evidence="2">
    <location>
        <begin position="34"/>
        <end position="48"/>
    </location>
</feature>
<feature type="compositionally biased region" description="Polar residues" evidence="2">
    <location>
        <begin position="51"/>
        <end position="62"/>
    </location>
</feature>
<organism evidence="3 4">
    <name type="scientific">Rhizophagus irregularis</name>
    <dbReference type="NCBI Taxonomy" id="588596"/>
    <lineage>
        <taxon>Eukaryota</taxon>
        <taxon>Fungi</taxon>
        <taxon>Fungi incertae sedis</taxon>
        <taxon>Mucoromycota</taxon>
        <taxon>Glomeromycotina</taxon>
        <taxon>Glomeromycetes</taxon>
        <taxon>Glomerales</taxon>
        <taxon>Glomeraceae</taxon>
        <taxon>Rhizophagus</taxon>
    </lineage>
</organism>
<reference evidence="3 4" key="1">
    <citation type="submission" date="2016-04" db="EMBL/GenBank/DDBJ databases">
        <title>Genome analyses suggest a sexual origin of heterokaryosis in a supposedly ancient asexual fungus.</title>
        <authorList>
            <person name="Ropars J."/>
            <person name="Sedzielewska K."/>
            <person name="Noel J."/>
            <person name="Charron P."/>
            <person name="Farinelli L."/>
            <person name="Marton T."/>
            <person name="Kruger M."/>
            <person name="Pelin A."/>
            <person name="Brachmann A."/>
            <person name="Corradi N."/>
        </authorList>
    </citation>
    <scope>NUCLEOTIDE SEQUENCE [LARGE SCALE GENOMIC DNA]</scope>
    <source>
        <strain evidence="3 4">C2</strain>
    </source>
</reference>
<feature type="compositionally biased region" description="Polar residues" evidence="2">
    <location>
        <begin position="18"/>
        <end position="30"/>
    </location>
</feature>
<keyword evidence="1" id="KW-0175">Coiled coil</keyword>
<accession>A0A2N1M9Q1</accession>